<comment type="caution">
    <text evidence="2">The sequence shown here is derived from an EMBL/GenBank/DDBJ whole genome shotgun (WGS) entry which is preliminary data.</text>
</comment>
<feature type="domain" description="Retrovirus-related Pol polyprotein from transposon TNT 1-94-like beta-barrel" evidence="1">
    <location>
        <begin position="1"/>
        <end position="75"/>
    </location>
</feature>
<accession>A0AAD6SA08</accession>
<evidence type="ECO:0000259" key="1">
    <source>
        <dbReference type="Pfam" id="PF22936"/>
    </source>
</evidence>
<sequence>MTPSRHRLTNYRTIPPRGIIAADSKRFEALGKGDMVTEIPNGKNKSTKVFVQDVLYAPMLGATLISVSRITQGGYSLHFRGQECRIFDAKDRRIGSVPLVHGLYRNWMRHSLPQRMNVCHVCMAE</sequence>
<name>A0AAD6SA08_9AGAR</name>
<dbReference type="AlphaFoldDB" id="A0AAD6SA08"/>
<evidence type="ECO:0000313" key="2">
    <source>
        <dbReference type="EMBL" id="KAJ7023833.1"/>
    </source>
</evidence>
<dbReference type="Pfam" id="PF22936">
    <property type="entry name" value="Pol_BBD"/>
    <property type="match status" value="1"/>
</dbReference>
<organism evidence="2 3">
    <name type="scientific">Mycena alexandri</name>
    <dbReference type="NCBI Taxonomy" id="1745969"/>
    <lineage>
        <taxon>Eukaryota</taxon>
        <taxon>Fungi</taxon>
        <taxon>Dikarya</taxon>
        <taxon>Basidiomycota</taxon>
        <taxon>Agaricomycotina</taxon>
        <taxon>Agaricomycetes</taxon>
        <taxon>Agaricomycetidae</taxon>
        <taxon>Agaricales</taxon>
        <taxon>Marasmiineae</taxon>
        <taxon>Mycenaceae</taxon>
        <taxon>Mycena</taxon>
    </lineage>
</organism>
<reference evidence="2" key="1">
    <citation type="submission" date="2023-03" db="EMBL/GenBank/DDBJ databases">
        <title>Massive genome expansion in bonnet fungi (Mycena s.s.) driven by repeated elements and novel gene families across ecological guilds.</title>
        <authorList>
            <consortium name="Lawrence Berkeley National Laboratory"/>
            <person name="Harder C.B."/>
            <person name="Miyauchi S."/>
            <person name="Viragh M."/>
            <person name="Kuo A."/>
            <person name="Thoen E."/>
            <person name="Andreopoulos B."/>
            <person name="Lu D."/>
            <person name="Skrede I."/>
            <person name="Drula E."/>
            <person name="Henrissat B."/>
            <person name="Morin E."/>
            <person name="Kohler A."/>
            <person name="Barry K."/>
            <person name="LaButti K."/>
            <person name="Morin E."/>
            <person name="Salamov A."/>
            <person name="Lipzen A."/>
            <person name="Mereny Z."/>
            <person name="Hegedus B."/>
            <person name="Baldrian P."/>
            <person name="Stursova M."/>
            <person name="Weitz H."/>
            <person name="Taylor A."/>
            <person name="Grigoriev I.V."/>
            <person name="Nagy L.G."/>
            <person name="Martin F."/>
            <person name="Kauserud H."/>
        </authorList>
    </citation>
    <scope>NUCLEOTIDE SEQUENCE</scope>
    <source>
        <strain evidence="2">CBHHK200</strain>
    </source>
</reference>
<protein>
    <recommendedName>
        <fullName evidence="1">Retrovirus-related Pol polyprotein from transposon TNT 1-94-like beta-barrel domain-containing protein</fullName>
    </recommendedName>
</protein>
<evidence type="ECO:0000313" key="3">
    <source>
        <dbReference type="Proteomes" id="UP001218188"/>
    </source>
</evidence>
<keyword evidence="3" id="KW-1185">Reference proteome</keyword>
<dbReference type="Proteomes" id="UP001218188">
    <property type="component" value="Unassembled WGS sequence"/>
</dbReference>
<dbReference type="InterPro" id="IPR054722">
    <property type="entry name" value="PolX-like_BBD"/>
</dbReference>
<dbReference type="EMBL" id="JARJCM010000181">
    <property type="protein sequence ID" value="KAJ7023833.1"/>
    <property type="molecule type" value="Genomic_DNA"/>
</dbReference>
<gene>
    <name evidence="2" type="ORF">C8F04DRAFT_1133316</name>
</gene>
<proteinExistence type="predicted"/>